<evidence type="ECO:0000313" key="2">
    <source>
        <dbReference type="EMBL" id="KAE8396932.1"/>
    </source>
</evidence>
<gene>
    <name evidence="2" type="ORF">BDV37DRAFT_88306</name>
</gene>
<evidence type="ECO:0000256" key="1">
    <source>
        <dbReference type="SAM" id="MobiDB-lite"/>
    </source>
</evidence>
<dbReference type="AlphaFoldDB" id="A0A5N7CRR1"/>
<dbReference type="EMBL" id="ML736948">
    <property type="protein sequence ID" value="KAE8396932.1"/>
    <property type="molecule type" value="Genomic_DNA"/>
</dbReference>
<keyword evidence="3" id="KW-1185">Reference proteome</keyword>
<organism evidence="2 3">
    <name type="scientific">Aspergillus pseudonomiae</name>
    <dbReference type="NCBI Taxonomy" id="1506151"/>
    <lineage>
        <taxon>Eukaryota</taxon>
        <taxon>Fungi</taxon>
        <taxon>Dikarya</taxon>
        <taxon>Ascomycota</taxon>
        <taxon>Pezizomycotina</taxon>
        <taxon>Eurotiomycetes</taxon>
        <taxon>Eurotiomycetidae</taxon>
        <taxon>Eurotiales</taxon>
        <taxon>Aspergillaceae</taxon>
        <taxon>Aspergillus</taxon>
        <taxon>Aspergillus subgen. Circumdati</taxon>
    </lineage>
</organism>
<dbReference type="GeneID" id="43676071"/>
<dbReference type="Proteomes" id="UP000325579">
    <property type="component" value="Unassembled WGS sequence"/>
</dbReference>
<evidence type="ECO:0000313" key="3">
    <source>
        <dbReference type="Proteomes" id="UP000325579"/>
    </source>
</evidence>
<dbReference type="OrthoDB" id="2143914at2759"/>
<reference evidence="2 3" key="1">
    <citation type="submission" date="2019-04" db="EMBL/GenBank/DDBJ databases">
        <authorList>
            <consortium name="DOE Joint Genome Institute"/>
            <person name="Mondo S."/>
            <person name="Kjaerbolling I."/>
            <person name="Vesth T."/>
            <person name="Frisvad J.C."/>
            <person name="Nybo J.L."/>
            <person name="Theobald S."/>
            <person name="Kildgaard S."/>
            <person name="Isbrandt T."/>
            <person name="Kuo A."/>
            <person name="Sato A."/>
            <person name="Lyhne E.K."/>
            <person name="Kogle M.E."/>
            <person name="Wiebenga A."/>
            <person name="Kun R.S."/>
            <person name="Lubbers R.J."/>
            <person name="Makela M.R."/>
            <person name="Barry K."/>
            <person name="Chovatia M."/>
            <person name="Clum A."/>
            <person name="Daum C."/>
            <person name="Haridas S."/>
            <person name="He G."/>
            <person name="LaButti K."/>
            <person name="Lipzen A."/>
            <person name="Riley R."/>
            <person name="Salamov A."/>
            <person name="Simmons B.A."/>
            <person name="Magnuson J.K."/>
            <person name="Henrissat B."/>
            <person name="Mortensen U.H."/>
            <person name="Larsen T.O."/>
            <person name="Devries R.P."/>
            <person name="Grigoriev I.V."/>
            <person name="Machida M."/>
            <person name="Baker S.E."/>
            <person name="Andersen M.R."/>
            <person name="Cantor M.N."/>
            <person name="Hua S.X."/>
        </authorList>
    </citation>
    <scope>NUCLEOTIDE SEQUENCE [LARGE SCALE GENOMIC DNA]</scope>
    <source>
        <strain evidence="2 3">CBS 119388</strain>
    </source>
</reference>
<name>A0A5N7CRR1_9EURO</name>
<protein>
    <submittedName>
        <fullName evidence="2">Uncharacterized protein</fullName>
    </submittedName>
</protein>
<sequence>MLVAMGWERSIPALGRKSCVPIPACTSLFHPDPEPPISWNMLPAFHIHIDNFKPLVPSLPKPYPAPKSHRTHCSRNKSSALKFCDEPRPRTLPMPKHQLPARPPVDACVNMSAKIPSYISSGPQIQPPQ</sequence>
<dbReference type="RefSeq" id="XP_031934251.1">
    <property type="nucleotide sequence ID" value="XM_032091380.1"/>
</dbReference>
<feature type="region of interest" description="Disordered" evidence="1">
    <location>
        <begin position="63"/>
        <end position="103"/>
    </location>
</feature>
<proteinExistence type="predicted"/>
<accession>A0A5N7CRR1</accession>